<gene>
    <name evidence="2" type="ORF">Tci_055869</name>
</gene>
<accession>A0A6L2NCE2</accession>
<proteinExistence type="predicted"/>
<reference evidence="2" key="1">
    <citation type="journal article" date="2019" name="Sci. Rep.">
        <title>Draft genome of Tanacetum cinerariifolium, the natural source of mosquito coil.</title>
        <authorList>
            <person name="Yamashiro T."/>
            <person name="Shiraishi A."/>
            <person name="Satake H."/>
            <person name="Nakayama K."/>
        </authorList>
    </citation>
    <scope>NUCLEOTIDE SEQUENCE</scope>
</reference>
<dbReference type="InterPro" id="IPR013103">
    <property type="entry name" value="RVT_2"/>
</dbReference>
<feature type="domain" description="Reverse transcriptase Ty1/copia-type" evidence="1">
    <location>
        <begin position="206"/>
        <end position="278"/>
    </location>
</feature>
<dbReference type="CDD" id="cd09272">
    <property type="entry name" value="RNase_HI_RT_Ty1"/>
    <property type="match status" value="1"/>
</dbReference>
<protein>
    <submittedName>
        <fullName evidence="2">Copia protein</fullName>
    </submittedName>
</protein>
<evidence type="ECO:0000259" key="1">
    <source>
        <dbReference type="Pfam" id="PF07727"/>
    </source>
</evidence>
<dbReference type="AlphaFoldDB" id="A0A6L2NCE2"/>
<dbReference type="PANTHER" id="PTHR11439">
    <property type="entry name" value="GAG-POL-RELATED RETROTRANSPOSON"/>
    <property type="match status" value="1"/>
</dbReference>
<evidence type="ECO:0000313" key="2">
    <source>
        <dbReference type="EMBL" id="GEU83891.1"/>
    </source>
</evidence>
<comment type="caution">
    <text evidence="2">The sequence shown here is derived from an EMBL/GenBank/DDBJ whole genome shotgun (WGS) entry which is preliminary data.</text>
</comment>
<sequence>MSINYQPVVAGNQPNAYAGIKENLDAGKVRKETVSSQQYVMLPLWSFNSQDPKNTDDNLSDDAFEVKDNENDIHGIVGQSSFVGPSKYPDDPDMPELEDIVYLDDEEDVGAEADLSNLETNIPVSPIPTTRVYKDHLVNQIIGNLNSAPQTRSMTRMVKEQGGLNQINDEDFNTRMFPILFLKKNLRKYSKHSKIQVGLNPCKKRNKKDERGNVIRNKAGLVAQVHTQKEGIDYDEVFTPVARIEAIRLFLSYDSFMGFMIYRMDVKSAFLYETIKEEELCKAFEKLMKNKFQMSFMRELTFYLGLQVKKKKDGIFISKDKYVAEIFKKFGFTDVKSASTHIETEKPLLNDPDDSPFNLVAYSDSDYAGASLDRKSTTGGCQFVGCRLISWQCKNQIAVANSSTEAEYVAVASYCAQVLWIQNQLLDYGMKFLEWNLHVHKCFKCWLNTTPQMVINSPCLTDIKNRLVQSKRLLFAQKYMVINSPCYHNEELAIPGQTATGVNTPRCDEDSIDFKELMVFIIPICVLRKMELELLLATTKLEKVNGDVQLQALIDDKKVVVTEAIIRRDLHSDYANRVECLSNAEIFEELARIGYEKPPPKLTFYKAFFSGRTNLNASSKGVSAVIAPELVSTVEPTMFDDEDVIMTMAQTLIKLKAEKAKILDENIAQKLHDEEVQKVTAMNEQERADMEKALELQRQLDEREDDIDCSVVAKQVKEIQSDSINRYQYLKKETILVAQVKKNMMIYLKNMVGYKMEFFRGMTYDEIRPIFEREYNKNGVAERKNRTLIEAARTIPPLIDFTKPFGCPVTILNTRDHLGKADDGFFVMYSMVSKAIRVLKKRTRIVEESINIRFLENTPNVKGNRTDWLFDIDSLTIFMNYKPVVTGKQTD</sequence>
<name>A0A6L2NCE2_TANCI</name>
<organism evidence="2">
    <name type="scientific">Tanacetum cinerariifolium</name>
    <name type="common">Dalmatian daisy</name>
    <name type="synonym">Chrysanthemum cinerariifolium</name>
    <dbReference type="NCBI Taxonomy" id="118510"/>
    <lineage>
        <taxon>Eukaryota</taxon>
        <taxon>Viridiplantae</taxon>
        <taxon>Streptophyta</taxon>
        <taxon>Embryophyta</taxon>
        <taxon>Tracheophyta</taxon>
        <taxon>Spermatophyta</taxon>
        <taxon>Magnoliopsida</taxon>
        <taxon>eudicotyledons</taxon>
        <taxon>Gunneridae</taxon>
        <taxon>Pentapetalae</taxon>
        <taxon>asterids</taxon>
        <taxon>campanulids</taxon>
        <taxon>Asterales</taxon>
        <taxon>Asteraceae</taxon>
        <taxon>Asteroideae</taxon>
        <taxon>Anthemideae</taxon>
        <taxon>Anthemidinae</taxon>
        <taxon>Tanacetum</taxon>
    </lineage>
</organism>
<dbReference type="Pfam" id="PF07727">
    <property type="entry name" value="RVT_2"/>
    <property type="match status" value="1"/>
</dbReference>
<dbReference type="EMBL" id="BKCJ010008772">
    <property type="protein sequence ID" value="GEU83891.1"/>
    <property type="molecule type" value="Genomic_DNA"/>
</dbReference>
<dbReference type="PANTHER" id="PTHR11439:SF495">
    <property type="entry name" value="REVERSE TRANSCRIPTASE, RNA-DEPENDENT DNA POLYMERASE-RELATED"/>
    <property type="match status" value="1"/>
</dbReference>